<dbReference type="InterPro" id="IPR016181">
    <property type="entry name" value="Acyl_CoA_acyltransferase"/>
</dbReference>
<dbReference type="PROSITE" id="PS51186">
    <property type="entry name" value="GNAT"/>
    <property type="match status" value="1"/>
</dbReference>
<dbReference type="SUPFAM" id="SSF55729">
    <property type="entry name" value="Acyl-CoA N-acyltransferases (Nat)"/>
    <property type="match status" value="1"/>
</dbReference>
<dbReference type="PANTHER" id="PTHR43441:SF11">
    <property type="entry name" value="RIBOSOMAL-PROTEIN-SERINE ACETYLTRANSFERASE"/>
    <property type="match status" value="1"/>
</dbReference>
<organism evidence="2 3">
    <name type="scientific">Duganella levis</name>
    <dbReference type="NCBI Taxonomy" id="2692169"/>
    <lineage>
        <taxon>Bacteria</taxon>
        <taxon>Pseudomonadati</taxon>
        <taxon>Pseudomonadota</taxon>
        <taxon>Betaproteobacteria</taxon>
        <taxon>Burkholderiales</taxon>
        <taxon>Oxalobacteraceae</taxon>
        <taxon>Telluria group</taxon>
        <taxon>Duganella</taxon>
    </lineage>
</organism>
<gene>
    <name evidence="2" type="ORF">GTP69_03390</name>
</gene>
<reference evidence="2 3" key="1">
    <citation type="submission" date="2019-12" db="EMBL/GenBank/DDBJ databases">
        <title>Novel species isolated from a subtropical stream in China.</title>
        <authorList>
            <person name="Lu H."/>
        </authorList>
    </citation>
    <scope>NUCLEOTIDE SEQUENCE [LARGE SCALE GENOMIC DNA]</scope>
    <source>
        <strain evidence="2 3">CY42W</strain>
    </source>
</reference>
<evidence type="ECO:0000313" key="2">
    <source>
        <dbReference type="EMBL" id="MYN25443.1"/>
    </source>
</evidence>
<dbReference type="InterPro" id="IPR000182">
    <property type="entry name" value="GNAT_dom"/>
</dbReference>
<evidence type="ECO:0000259" key="1">
    <source>
        <dbReference type="PROSITE" id="PS51186"/>
    </source>
</evidence>
<dbReference type="PANTHER" id="PTHR43441">
    <property type="entry name" value="RIBOSOMAL-PROTEIN-SERINE ACETYLTRANSFERASE"/>
    <property type="match status" value="1"/>
</dbReference>
<feature type="domain" description="N-acetyltransferase" evidence="1">
    <location>
        <begin position="3"/>
        <end position="170"/>
    </location>
</feature>
<dbReference type="Gene3D" id="3.40.630.30">
    <property type="match status" value="1"/>
</dbReference>
<accession>A0ABW9VUX3</accession>
<proteinExistence type="predicted"/>
<dbReference type="Pfam" id="PF13302">
    <property type="entry name" value="Acetyltransf_3"/>
    <property type="match status" value="1"/>
</dbReference>
<keyword evidence="3" id="KW-1185">Reference proteome</keyword>
<dbReference type="EMBL" id="WWCT01000002">
    <property type="protein sequence ID" value="MYN25443.1"/>
    <property type="molecule type" value="Genomic_DNA"/>
</dbReference>
<sequence length="185" mass="20621">MRESIVPVAVEHAEALASLVQQNLEHFCEYLPALAGLASIEAARQHLFAAVEHASTGEVLEWHIFVDGALCGAIRLRDIDDEDRKAKIGYFIGRQFSGRGIVTSAVRTVLAHGFEQLNLNRIELRCAAGNEPSKRVAERLGFVLEGVLRQDEYLHDVFVDQHVYGLLAIDFTADRAERDMNVQPQ</sequence>
<protein>
    <submittedName>
        <fullName evidence="2">GNAT family N-acetyltransferase</fullName>
    </submittedName>
</protein>
<dbReference type="RefSeq" id="WP_161053567.1">
    <property type="nucleotide sequence ID" value="NZ_WWCT01000002.1"/>
</dbReference>
<dbReference type="Proteomes" id="UP000642144">
    <property type="component" value="Unassembled WGS sequence"/>
</dbReference>
<comment type="caution">
    <text evidence="2">The sequence shown here is derived from an EMBL/GenBank/DDBJ whole genome shotgun (WGS) entry which is preliminary data.</text>
</comment>
<evidence type="ECO:0000313" key="3">
    <source>
        <dbReference type="Proteomes" id="UP000642144"/>
    </source>
</evidence>
<name>A0ABW9VUX3_9BURK</name>
<dbReference type="InterPro" id="IPR051908">
    <property type="entry name" value="Ribosomal_N-acetyltransferase"/>
</dbReference>